<organism evidence="8 9">
    <name type="scientific">Alicyclobacillus ferrooxydans</name>
    <dbReference type="NCBI Taxonomy" id="471514"/>
    <lineage>
        <taxon>Bacteria</taxon>
        <taxon>Bacillati</taxon>
        <taxon>Bacillota</taxon>
        <taxon>Bacilli</taxon>
        <taxon>Bacillales</taxon>
        <taxon>Alicyclobacillaceae</taxon>
        <taxon>Alicyclobacillus</taxon>
    </lineage>
</organism>
<dbReference type="UniPathway" id="UPA00042">
    <property type="reaction ID" value="UER00497"/>
</dbReference>
<reference evidence="8 9" key="1">
    <citation type="submission" date="2015-09" db="EMBL/GenBank/DDBJ databases">
        <title>Draft genome sequence of Alicyclobacillus ferrooxydans DSM 22381.</title>
        <authorList>
            <person name="Hemp J."/>
        </authorList>
    </citation>
    <scope>NUCLEOTIDE SEQUENCE [LARGE SCALE GENOMIC DNA]</scope>
    <source>
        <strain evidence="8 9">TC-34</strain>
    </source>
</reference>
<keyword evidence="2 4" id="KW-0663">Pyridoxal phosphate</keyword>
<feature type="domain" description="Alanine racemase C-terminal" evidence="7">
    <location>
        <begin position="239"/>
        <end position="398"/>
    </location>
</feature>
<dbReference type="STRING" id="471514.AN477_04250"/>
<comment type="function">
    <text evidence="4">Catalyzes the interconversion of L-alanine and D-alanine. May also act on other amino acids.</text>
</comment>
<dbReference type="RefSeq" id="WP_054967938.1">
    <property type="nucleotide sequence ID" value="NZ_LJCO01000017.1"/>
</dbReference>
<dbReference type="InterPro" id="IPR000821">
    <property type="entry name" value="Ala_racemase"/>
</dbReference>
<name>A0A0N8PPQ6_9BACL</name>
<comment type="catalytic activity">
    <reaction evidence="4">
        <text>L-alanine = D-alanine</text>
        <dbReference type="Rhea" id="RHEA:20249"/>
        <dbReference type="ChEBI" id="CHEBI:57416"/>
        <dbReference type="ChEBI" id="CHEBI:57972"/>
        <dbReference type="EC" id="5.1.1.1"/>
    </reaction>
</comment>
<dbReference type="NCBIfam" id="TIGR00492">
    <property type="entry name" value="alr"/>
    <property type="match status" value="1"/>
</dbReference>
<dbReference type="FunFam" id="3.20.20.10:FF:000002">
    <property type="entry name" value="Alanine racemase"/>
    <property type="match status" value="1"/>
</dbReference>
<dbReference type="PATRIC" id="fig|471514.4.peg.2688"/>
<dbReference type="InterPro" id="IPR011079">
    <property type="entry name" value="Ala_racemase_C"/>
</dbReference>
<dbReference type="GO" id="GO:0030170">
    <property type="term" value="F:pyridoxal phosphate binding"/>
    <property type="evidence" value="ECO:0007669"/>
    <property type="project" value="UniProtKB-UniRule"/>
</dbReference>
<dbReference type="AlphaFoldDB" id="A0A0N8PPQ6"/>
<feature type="active site" description="Proton acceptor; specific for L-alanine" evidence="4">
    <location>
        <position position="260"/>
    </location>
</feature>
<dbReference type="EC" id="5.1.1.1" evidence="4"/>
<keyword evidence="3 4" id="KW-0413">Isomerase</keyword>
<feature type="modified residue" description="N6-(pyridoxal phosphate)lysine" evidence="4 5">
    <location>
        <position position="36"/>
    </location>
</feature>
<gene>
    <name evidence="8" type="ORF">AN477_04250</name>
</gene>
<comment type="pathway">
    <text evidence="4">Amino-acid biosynthesis; D-alanine biosynthesis; D-alanine from L-alanine: step 1/1.</text>
</comment>
<dbReference type="InterPro" id="IPR001608">
    <property type="entry name" value="Ala_racemase_N"/>
</dbReference>
<evidence type="ECO:0000256" key="5">
    <source>
        <dbReference type="PIRSR" id="PIRSR600821-50"/>
    </source>
</evidence>
<dbReference type="GO" id="GO:0005829">
    <property type="term" value="C:cytosol"/>
    <property type="evidence" value="ECO:0007669"/>
    <property type="project" value="TreeGrafter"/>
</dbReference>
<evidence type="ECO:0000313" key="9">
    <source>
        <dbReference type="Proteomes" id="UP000050482"/>
    </source>
</evidence>
<dbReference type="SUPFAM" id="SSF50621">
    <property type="entry name" value="Alanine racemase C-terminal domain-like"/>
    <property type="match status" value="1"/>
</dbReference>
<dbReference type="Gene3D" id="3.20.20.10">
    <property type="entry name" value="Alanine racemase"/>
    <property type="match status" value="1"/>
</dbReference>
<evidence type="ECO:0000313" key="8">
    <source>
        <dbReference type="EMBL" id="KPV44989.1"/>
    </source>
</evidence>
<accession>A0A0N8PPQ6</accession>
<dbReference type="PRINTS" id="PR00992">
    <property type="entry name" value="ALARACEMASE"/>
</dbReference>
<dbReference type="SMART" id="SM01005">
    <property type="entry name" value="Ala_racemase_C"/>
    <property type="match status" value="1"/>
</dbReference>
<comment type="similarity">
    <text evidence="4">Belongs to the alanine racemase family.</text>
</comment>
<dbReference type="InterPro" id="IPR029066">
    <property type="entry name" value="PLP-binding_barrel"/>
</dbReference>
<protein>
    <recommendedName>
        <fullName evidence="4">Alanine racemase</fullName>
        <ecNumber evidence="4">5.1.1.1</ecNumber>
    </recommendedName>
</protein>
<dbReference type="Proteomes" id="UP000050482">
    <property type="component" value="Unassembled WGS sequence"/>
</dbReference>
<dbReference type="Pfam" id="PF01168">
    <property type="entry name" value="Ala_racemase_N"/>
    <property type="match status" value="1"/>
</dbReference>
<evidence type="ECO:0000259" key="7">
    <source>
        <dbReference type="SMART" id="SM01005"/>
    </source>
</evidence>
<feature type="binding site" evidence="4 6">
    <location>
        <position position="130"/>
    </location>
    <ligand>
        <name>substrate</name>
    </ligand>
</feature>
<dbReference type="PANTHER" id="PTHR30511:SF0">
    <property type="entry name" value="ALANINE RACEMASE, CATABOLIC-RELATED"/>
    <property type="match status" value="1"/>
</dbReference>
<dbReference type="Gene3D" id="2.40.37.10">
    <property type="entry name" value="Lyase, Ornithine Decarboxylase, Chain A, domain 1"/>
    <property type="match status" value="1"/>
</dbReference>
<keyword evidence="9" id="KW-1185">Reference proteome</keyword>
<dbReference type="Pfam" id="PF00842">
    <property type="entry name" value="Ala_racemase_C"/>
    <property type="match status" value="1"/>
</dbReference>
<evidence type="ECO:0000256" key="1">
    <source>
        <dbReference type="ARBA" id="ARBA00001933"/>
    </source>
</evidence>
<comment type="caution">
    <text evidence="8">The sequence shown here is derived from an EMBL/GenBank/DDBJ whole genome shotgun (WGS) entry which is preliminary data.</text>
</comment>
<evidence type="ECO:0000256" key="2">
    <source>
        <dbReference type="ARBA" id="ARBA00022898"/>
    </source>
</evidence>
<proteinExistence type="inferred from homology"/>
<dbReference type="GO" id="GO:0008784">
    <property type="term" value="F:alanine racemase activity"/>
    <property type="evidence" value="ECO:0007669"/>
    <property type="project" value="UniProtKB-UniRule"/>
</dbReference>
<dbReference type="HAMAP" id="MF_01201">
    <property type="entry name" value="Ala_racemase"/>
    <property type="match status" value="1"/>
</dbReference>
<dbReference type="CDD" id="cd00430">
    <property type="entry name" value="PLPDE_III_AR"/>
    <property type="match status" value="1"/>
</dbReference>
<evidence type="ECO:0000256" key="6">
    <source>
        <dbReference type="PIRSR" id="PIRSR600821-52"/>
    </source>
</evidence>
<dbReference type="InterPro" id="IPR009006">
    <property type="entry name" value="Ala_racemase/Decarboxylase_C"/>
</dbReference>
<feature type="active site" description="Proton acceptor; specific for D-alanine" evidence="4">
    <location>
        <position position="36"/>
    </location>
</feature>
<dbReference type="EMBL" id="LJCO01000017">
    <property type="protein sequence ID" value="KPV44989.1"/>
    <property type="molecule type" value="Genomic_DNA"/>
</dbReference>
<comment type="cofactor">
    <cofactor evidence="1 4 5">
        <name>pyridoxal 5'-phosphate</name>
        <dbReference type="ChEBI" id="CHEBI:597326"/>
    </cofactor>
</comment>
<dbReference type="PANTHER" id="PTHR30511">
    <property type="entry name" value="ALANINE RACEMASE"/>
    <property type="match status" value="1"/>
</dbReference>
<sequence>MFRGTFAVVNLQAITRNVENIIGLLGPETKLLVAVKAAGYGHGIVQAAQAVIQGGGHALGVASLEEGMELRKAGITAPVLVFGRVPVHGLPVAARHRIAVTMTSNWEDEGLGTCDPPLDVHIKLDTGMSRLGYQDPAVAVNLAKWIESRSDLRFAGLYSHLACADAQDAAHLTAQVARFDKALRVFEQHGLRPPAVHLANSAGTFRNKALHHDMVRVGVSAYGYPPSPDFPLPIPLQPALSLFAQIQRLAFIDIGETVSYGATFTAKRKTLVATVPVGYADGYFRVLSNQSQVYVRGQLAPVIGNVCMDQLMVDVTDVLGIQNGDWVTLYGQAAPDEWNQVEFLKHPETEITKYVEATFAKVATQPAVVSLDTLARLAGTISYELMCALSERVPRIYFHG</sequence>
<dbReference type="SUPFAM" id="SSF51419">
    <property type="entry name" value="PLP-binding barrel"/>
    <property type="match status" value="1"/>
</dbReference>
<dbReference type="GO" id="GO:0030632">
    <property type="term" value="P:D-alanine biosynthetic process"/>
    <property type="evidence" value="ECO:0007669"/>
    <property type="project" value="UniProtKB-UniRule"/>
</dbReference>
<feature type="binding site" evidence="4 6">
    <location>
        <position position="308"/>
    </location>
    <ligand>
        <name>substrate</name>
    </ligand>
</feature>
<evidence type="ECO:0000256" key="4">
    <source>
        <dbReference type="HAMAP-Rule" id="MF_01201"/>
    </source>
</evidence>
<evidence type="ECO:0000256" key="3">
    <source>
        <dbReference type="ARBA" id="ARBA00023235"/>
    </source>
</evidence>